<evidence type="ECO:0000313" key="4">
    <source>
        <dbReference type="EMBL" id="KAG8629025.1"/>
    </source>
</evidence>
<sequence length="182" mass="20178">MALSDPIILDPDRHSHLIPQITRIHIQAILQDHAVATFLPPFDLDSDGIDPKVLNYWTTNVAQIRNGLRFIVFMLAEGDEVAGYVTVSLASVPTIAHRAGVEKLFVSPKHRRKGVAVALMQAVEVEARSRGKTMLLLDAIRGFPAEHMYSKLGYITIGEIPDGVLLPDTGELRTEVLMYKKI</sequence>
<dbReference type="EMBL" id="JAESVG020000003">
    <property type="protein sequence ID" value="KAG8629025.1"/>
    <property type="molecule type" value="Genomic_DNA"/>
</dbReference>
<dbReference type="PANTHER" id="PTHR43877:SF2">
    <property type="entry name" value="AMINOALKYLPHOSPHONATE N-ACETYLTRANSFERASE-RELATED"/>
    <property type="match status" value="1"/>
</dbReference>
<evidence type="ECO:0000259" key="3">
    <source>
        <dbReference type="PROSITE" id="PS51186"/>
    </source>
</evidence>
<organism evidence="4 5">
    <name type="scientific">Elsinoe batatas</name>
    <dbReference type="NCBI Taxonomy" id="2601811"/>
    <lineage>
        <taxon>Eukaryota</taxon>
        <taxon>Fungi</taxon>
        <taxon>Dikarya</taxon>
        <taxon>Ascomycota</taxon>
        <taxon>Pezizomycotina</taxon>
        <taxon>Dothideomycetes</taxon>
        <taxon>Dothideomycetidae</taxon>
        <taxon>Myriangiales</taxon>
        <taxon>Elsinoaceae</taxon>
        <taxon>Elsinoe</taxon>
    </lineage>
</organism>
<accession>A0A8K0PEB3</accession>
<dbReference type="InterPro" id="IPR000182">
    <property type="entry name" value="GNAT_dom"/>
</dbReference>
<feature type="domain" description="N-acetyltransferase" evidence="3">
    <location>
        <begin position="28"/>
        <end position="182"/>
    </location>
</feature>
<evidence type="ECO:0000256" key="1">
    <source>
        <dbReference type="ARBA" id="ARBA00022679"/>
    </source>
</evidence>
<evidence type="ECO:0000256" key="2">
    <source>
        <dbReference type="ARBA" id="ARBA00023315"/>
    </source>
</evidence>
<gene>
    <name evidence="4" type="ORF">KVT40_002890</name>
</gene>
<dbReference type="Proteomes" id="UP000809789">
    <property type="component" value="Unassembled WGS sequence"/>
</dbReference>
<proteinExistence type="predicted"/>
<dbReference type="Pfam" id="PF00583">
    <property type="entry name" value="Acetyltransf_1"/>
    <property type="match status" value="1"/>
</dbReference>
<keyword evidence="2" id="KW-0012">Acyltransferase</keyword>
<dbReference type="AlphaFoldDB" id="A0A8K0PEB3"/>
<dbReference type="InterPro" id="IPR016181">
    <property type="entry name" value="Acyl_CoA_acyltransferase"/>
</dbReference>
<evidence type="ECO:0000313" key="5">
    <source>
        <dbReference type="Proteomes" id="UP000809789"/>
    </source>
</evidence>
<comment type="caution">
    <text evidence="4">The sequence shown here is derived from an EMBL/GenBank/DDBJ whole genome shotgun (WGS) entry which is preliminary data.</text>
</comment>
<dbReference type="GO" id="GO:0016747">
    <property type="term" value="F:acyltransferase activity, transferring groups other than amino-acyl groups"/>
    <property type="evidence" value="ECO:0007669"/>
    <property type="project" value="InterPro"/>
</dbReference>
<reference evidence="4" key="1">
    <citation type="submission" date="2021-07" db="EMBL/GenBank/DDBJ databases">
        <title>Elsinoe batatas strain:CRI-CJ2 Genome sequencing and assembly.</title>
        <authorList>
            <person name="Huang L."/>
        </authorList>
    </citation>
    <scope>NUCLEOTIDE SEQUENCE</scope>
    <source>
        <strain evidence="4">CRI-CJ2</strain>
    </source>
</reference>
<dbReference type="PANTHER" id="PTHR43877">
    <property type="entry name" value="AMINOALKYLPHOSPHONATE N-ACETYLTRANSFERASE-RELATED-RELATED"/>
    <property type="match status" value="1"/>
</dbReference>
<name>A0A8K0PEB3_9PEZI</name>
<dbReference type="CDD" id="cd04301">
    <property type="entry name" value="NAT_SF"/>
    <property type="match status" value="1"/>
</dbReference>
<dbReference type="OrthoDB" id="5295771at2759"/>
<dbReference type="InterPro" id="IPR050832">
    <property type="entry name" value="Bact_Acetyltransf"/>
</dbReference>
<protein>
    <recommendedName>
        <fullName evidence="3">N-acetyltransferase domain-containing protein</fullName>
    </recommendedName>
</protein>
<dbReference type="SUPFAM" id="SSF55729">
    <property type="entry name" value="Acyl-CoA N-acyltransferases (Nat)"/>
    <property type="match status" value="1"/>
</dbReference>
<keyword evidence="5" id="KW-1185">Reference proteome</keyword>
<keyword evidence="1" id="KW-0808">Transferase</keyword>
<dbReference type="Gene3D" id="3.40.630.30">
    <property type="match status" value="1"/>
</dbReference>
<dbReference type="PROSITE" id="PS51186">
    <property type="entry name" value="GNAT"/>
    <property type="match status" value="1"/>
</dbReference>